<reference evidence="1 2" key="1">
    <citation type="journal article" date="2015" name="Int. J. Syst. Evol. Microbiol.">
        <title>Youhaiella tibetensis gen. nov., sp. nov., isolated from subsurface sediment.</title>
        <authorList>
            <person name="Wang Y.X."/>
            <person name="Huang F.Q."/>
            <person name="Nogi Y."/>
            <person name="Pang S.J."/>
            <person name="Wang P.K."/>
            <person name="Lv J."/>
        </authorList>
    </citation>
    <scope>NUCLEOTIDE SEQUENCE [LARGE SCALE GENOMIC DNA]</scope>
    <source>
        <strain evidence="2">fig4</strain>
    </source>
</reference>
<gene>
    <name evidence="1" type="ORF">FNA67_00600</name>
</gene>
<evidence type="ECO:0000313" key="2">
    <source>
        <dbReference type="Proteomes" id="UP000321062"/>
    </source>
</evidence>
<sequence length="312" mass="34599">MSDTTATPAAPLDEVMLAMDVVDTLRHRQDLVDRELDEDAREKQLLAKLRDIYHQQGIEVSDAVLREGVEALKESRFVYTPPKPGLGTTLARLYVTRGNWGRWAFAVVLALVVGLGGYYLGYKPYRAAQAEQARLELAEGMPSQMDALYQTIFDETKVQQAVNEADQYRTRGKAAAAEGNRAGAQAAIDNLTALRDTLRQEYTLKIVNRQGVQSGFWTFPEINTEATNYYIVVEALDPQGNALSLPVTNEENGQTETVNIWGVRVPEAVYNAVAADKQDDGIIERNVVGIKQYGFLDVDYVIPVLGGAVTRW</sequence>
<keyword evidence="2" id="KW-1185">Reference proteome</keyword>
<dbReference type="InterPro" id="IPR045964">
    <property type="entry name" value="DUF6384"/>
</dbReference>
<dbReference type="Proteomes" id="UP000321062">
    <property type="component" value="Chromosome"/>
</dbReference>
<dbReference type="EMBL" id="CP041690">
    <property type="protein sequence ID" value="QEE18768.1"/>
    <property type="molecule type" value="Genomic_DNA"/>
</dbReference>
<dbReference type="RefSeq" id="WP_049707246.1">
    <property type="nucleotide sequence ID" value="NZ_BMFM01000001.1"/>
</dbReference>
<dbReference type="Pfam" id="PF19911">
    <property type="entry name" value="DUF6384"/>
    <property type="match status" value="1"/>
</dbReference>
<name>A0A5B9DJ37_9HYPH</name>
<dbReference type="AlphaFoldDB" id="A0A5B9DJ37"/>
<accession>A0A5B9DJ37</accession>
<protein>
    <submittedName>
        <fullName evidence="1">Uncharacterized protein</fullName>
    </submittedName>
</protein>
<organism evidence="1 2">
    <name type="scientific">Paradevosia tibetensis</name>
    <dbReference type="NCBI Taxonomy" id="1447062"/>
    <lineage>
        <taxon>Bacteria</taxon>
        <taxon>Pseudomonadati</taxon>
        <taxon>Pseudomonadota</taxon>
        <taxon>Alphaproteobacteria</taxon>
        <taxon>Hyphomicrobiales</taxon>
        <taxon>Devosiaceae</taxon>
        <taxon>Paradevosia</taxon>
    </lineage>
</organism>
<dbReference type="OrthoDB" id="6115808at2"/>
<proteinExistence type="predicted"/>
<dbReference type="KEGG" id="yti:FNA67_00600"/>
<evidence type="ECO:0000313" key="1">
    <source>
        <dbReference type="EMBL" id="QEE18768.1"/>
    </source>
</evidence>